<organism evidence="5 6">
    <name type="scientific">Limosilactobacillus gastricus DSM 16045</name>
    <dbReference type="NCBI Taxonomy" id="1423749"/>
    <lineage>
        <taxon>Bacteria</taxon>
        <taxon>Bacillati</taxon>
        <taxon>Bacillota</taxon>
        <taxon>Bacilli</taxon>
        <taxon>Lactobacillales</taxon>
        <taxon>Lactobacillaceae</taxon>
        <taxon>Limosilactobacillus</taxon>
    </lineage>
</organism>
<dbReference type="GO" id="GO:0005524">
    <property type="term" value="F:ATP binding"/>
    <property type="evidence" value="ECO:0007669"/>
    <property type="project" value="UniProtKB-KW"/>
</dbReference>
<evidence type="ECO:0000313" key="6">
    <source>
        <dbReference type="Proteomes" id="UP000051739"/>
    </source>
</evidence>
<feature type="domain" description="Bacterial type II secretion system protein E" evidence="4">
    <location>
        <begin position="5"/>
        <end position="275"/>
    </location>
</feature>
<dbReference type="EMBL" id="AZFN01000004">
    <property type="protein sequence ID" value="KRM03271.1"/>
    <property type="molecule type" value="Genomic_DNA"/>
</dbReference>
<dbReference type="PANTHER" id="PTHR30258:SF2">
    <property type="entry name" value="COMG OPERON PROTEIN 1"/>
    <property type="match status" value="1"/>
</dbReference>
<evidence type="ECO:0000313" key="5">
    <source>
        <dbReference type="EMBL" id="KRM03271.1"/>
    </source>
</evidence>
<dbReference type="Gene3D" id="3.40.50.300">
    <property type="entry name" value="P-loop containing nucleotide triphosphate hydrolases"/>
    <property type="match status" value="1"/>
</dbReference>
<dbReference type="Gene3D" id="3.30.450.90">
    <property type="match status" value="1"/>
</dbReference>
<dbReference type="PATRIC" id="fig|1423749.3.peg.1387"/>
<evidence type="ECO:0000256" key="2">
    <source>
        <dbReference type="ARBA" id="ARBA00022741"/>
    </source>
</evidence>
<dbReference type="GO" id="GO:0016887">
    <property type="term" value="F:ATP hydrolysis activity"/>
    <property type="evidence" value="ECO:0007669"/>
    <property type="project" value="TreeGrafter"/>
</dbReference>
<dbReference type="InterPro" id="IPR047667">
    <property type="entry name" value="ATPase_ComGA"/>
</dbReference>
<reference evidence="5 6" key="1">
    <citation type="journal article" date="2015" name="Genome Announc.">
        <title>Expanding the biotechnology potential of lactobacilli through comparative genomics of 213 strains and associated genera.</title>
        <authorList>
            <person name="Sun Z."/>
            <person name="Harris H.M."/>
            <person name="McCann A."/>
            <person name="Guo C."/>
            <person name="Argimon S."/>
            <person name="Zhang W."/>
            <person name="Yang X."/>
            <person name="Jeffery I.B."/>
            <person name="Cooney J.C."/>
            <person name="Kagawa T.F."/>
            <person name="Liu W."/>
            <person name="Song Y."/>
            <person name="Salvetti E."/>
            <person name="Wrobel A."/>
            <person name="Rasinkangas P."/>
            <person name="Parkhill J."/>
            <person name="Rea M.C."/>
            <person name="O'Sullivan O."/>
            <person name="Ritari J."/>
            <person name="Douillard F.P."/>
            <person name="Paul Ross R."/>
            <person name="Yang R."/>
            <person name="Briner A.E."/>
            <person name="Felis G.E."/>
            <person name="de Vos W.M."/>
            <person name="Barrangou R."/>
            <person name="Klaenhammer T.R."/>
            <person name="Caufield P.W."/>
            <person name="Cui Y."/>
            <person name="Zhang H."/>
            <person name="O'Toole P.W."/>
        </authorList>
    </citation>
    <scope>NUCLEOTIDE SEQUENCE [LARGE SCALE GENOMIC DNA]</scope>
    <source>
        <strain evidence="5 6">DSM 16045</strain>
    </source>
</reference>
<dbReference type="InterPro" id="IPR027417">
    <property type="entry name" value="P-loop_NTPase"/>
</dbReference>
<dbReference type="PANTHER" id="PTHR30258">
    <property type="entry name" value="TYPE II SECRETION SYSTEM PROTEIN GSPE-RELATED"/>
    <property type="match status" value="1"/>
</dbReference>
<name>A0A0R1VCR4_9LACO</name>
<sequence length="325" mass="36909">MEGQIKRELQIMIQEGVTDAYLMPEAAGYRLSTLIQGKLALRYHFSKHSGQRIMAYLKYRSNLDISEHRRPQSGALEWEMDPGQKINLRISTVGDYRGQESMVVRFIYPPKADFQVLVPSHWEGLQVLAQQTGVMLFAGPMGSGKTTTMYRLAEQFIDQKTIMTIEDPVEISHERFLQTQVNPVAGMDYQTLIKTSLRHRPQILIIGEIRDSQTAQMVIQAGLSGQLVMATIHARSAQGVLSRLRQLGVDQYYLHQALLAVSYQRLIPLHDQSWALHFDQLSGDDLTQSIGHEESGVAQSWRFELARACEEGRITDETYQQFKAG</sequence>
<gene>
    <name evidence="5" type="ORF">FC60_GL001355</name>
</gene>
<dbReference type="InterPro" id="IPR001482">
    <property type="entry name" value="T2SS/T4SS_dom"/>
</dbReference>
<keyword evidence="6" id="KW-1185">Reference proteome</keyword>
<dbReference type="SUPFAM" id="SSF52540">
    <property type="entry name" value="P-loop containing nucleoside triphosphate hydrolases"/>
    <property type="match status" value="1"/>
</dbReference>
<comment type="caution">
    <text evidence="5">The sequence shown here is derived from an EMBL/GenBank/DDBJ whole genome shotgun (WGS) entry which is preliminary data.</text>
</comment>
<dbReference type="Proteomes" id="UP000051739">
    <property type="component" value="Unassembled WGS sequence"/>
</dbReference>
<protein>
    <submittedName>
        <fullName evidence="5">Competence protein</fullName>
    </submittedName>
</protein>
<comment type="similarity">
    <text evidence="1">Belongs to the GSP E family.</text>
</comment>
<dbReference type="RefSeq" id="WP_056936862.1">
    <property type="nucleotide sequence ID" value="NZ_AZFN01000004.1"/>
</dbReference>
<proteinExistence type="inferred from homology"/>
<dbReference type="CDD" id="cd01129">
    <property type="entry name" value="PulE-GspE-like"/>
    <property type="match status" value="1"/>
</dbReference>
<dbReference type="NCBIfam" id="NF041000">
    <property type="entry name" value="ATPase_ComGA"/>
    <property type="match status" value="1"/>
</dbReference>
<keyword evidence="2" id="KW-0547">Nucleotide-binding</keyword>
<evidence type="ECO:0000256" key="1">
    <source>
        <dbReference type="ARBA" id="ARBA00006611"/>
    </source>
</evidence>
<keyword evidence="3" id="KW-0067">ATP-binding</keyword>
<dbReference type="GO" id="GO:0005886">
    <property type="term" value="C:plasma membrane"/>
    <property type="evidence" value="ECO:0007669"/>
    <property type="project" value="TreeGrafter"/>
</dbReference>
<evidence type="ECO:0000256" key="3">
    <source>
        <dbReference type="ARBA" id="ARBA00022840"/>
    </source>
</evidence>
<accession>A0A0R1VCR4</accession>
<dbReference type="Pfam" id="PF00437">
    <property type="entry name" value="T2SSE"/>
    <property type="match status" value="1"/>
</dbReference>
<evidence type="ECO:0000259" key="4">
    <source>
        <dbReference type="Pfam" id="PF00437"/>
    </source>
</evidence>
<dbReference type="AlphaFoldDB" id="A0A0R1VCR4"/>